<dbReference type="AlphaFoldDB" id="A0A6A9US14"/>
<organism evidence="2 3">
    <name type="scientific">Auraticoccus cholistanensis</name>
    <dbReference type="NCBI Taxonomy" id="2656650"/>
    <lineage>
        <taxon>Bacteria</taxon>
        <taxon>Bacillati</taxon>
        <taxon>Actinomycetota</taxon>
        <taxon>Actinomycetes</taxon>
        <taxon>Propionibacteriales</taxon>
        <taxon>Propionibacteriaceae</taxon>
        <taxon>Auraticoccus</taxon>
    </lineage>
</organism>
<sequence>MSPSVLTAGVARATVNPPLTLEQGVWGAKAHVTPRGLESDFWVTCLVLSEGPVTSVLLDLDLCTIPNSRADRIRDDVAAALGIRREAVRVSVTHTHAGPVLRADHYTVNPGGDENYITYLREHCVGTALQAARERVPVRVSANQGHCTMARSRRQRLEDGLVVAGYDPEGTADPTVSVVRFDDLDGRLVASIVHYAAHPTTLGYTNDLLSPDYPGVTKRFVEATVGGTCLFLQGAAGDVGPGPGGFLSNLDVVHSIGTQLGCAASQALLEAGEQRFDYAFSTVVRSGADLGVWSRTTRPVPETPLLVASVPVPLPLQEQPPPAMVQQRSEELFALLEELRRTGAPEDEVHDVAFRLRRSNMALQRSREFHGRATYDLEVHLTVIGDVVLIGLPVEPFCEIGMAVRARSPFRHTLLSGYSNGANGYLPTPAAAAVGGYEVDQMAFAHHSADLLTERVLELLDELAAH</sequence>
<dbReference type="EMBL" id="WPCU01000005">
    <property type="protein sequence ID" value="MVA75706.1"/>
    <property type="molecule type" value="Genomic_DNA"/>
</dbReference>
<dbReference type="Proteomes" id="UP000435304">
    <property type="component" value="Unassembled WGS sequence"/>
</dbReference>
<reference evidence="2 3" key="1">
    <citation type="submission" date="2019-12" db="EMBL/GenBank/DDBJ databases">
        <title>Auraticoccus cholistani sp. nov., an actinomycete isolated from soil of Cholistan desert.</title>
        <authorList>
            <person name="Cheema M.T."/>
        </authorList>
    </citation>
    <scope>NUCLEOTIDE SEQUENCE [LARGE SCALE GENOMIC DNA]</scope>
    <source>
        <strain evidence="2 3">F435</strain>
    </source>
</reference>
<dbReference type="Pfam" id="PF04734">
    <property type="entry name" value="Ceramidase_alk"/>
    <property type="match status" value="1"/>
</dbReference>
<dbReference type="InterPro" id="IPR031329">
    <property type="entry name" value="NEUT/ALK_ceramidase_N"/>
</dbReference>
<protein>
    <recommendedName>
        <fullName evidence="1">Neutral/alkaline non-lysosomal ceramidase N-terminal domain-containing protein</fullName>
    </recommendedName>
</protein>
<evidence type="ECO:0000313" key="2">
    <source>
        <dbReference type="EMBL" id="MVA75706.1"/>
    </source>
</evidence>
<proteinExistence type="predicted"/>
<evidence type="ECO:0000313" key="3">
    <source>
        <dbReference type="Proteomes" id="UP000435304"/>
    </source>
</evidence>
<accession>A0A6A9US14</accession>
<gene>
    <name evidence="2" type="ORF">GC722_06665</name>
</gene>
<name>A0A6A9US14_9ACTN</name>
<keyword evidence="3" id="KW-1185">Reference proteome</keyword>
<evidence type="ECO:0000259" key="1">
    <source>
        <dbReference type="Pfam" id="PF04734"/>
    </source>
</evidence>
<comment type="caution">
    <text evidence="2">The sequence shown here is derived from an EMBL/GenBank/DDBJ whole genome shotgun (WGS) entry which is preliminary data.</text>
</comment>
<dbReference type="RefSeq" id="WP_156609247.1">
    <property type="nucleotide sequence ID" value="NZ_WPCU01000005.1"/>
</dbReference>
<feature type="domain" description="Neutral/alkaline non-lysosomal ceramidase N-terminal" evidence="1">
    <location>
        <begin position="28"/>
        <end position="228"/>
    </location>
</feature>